<accession>A0A0D2VZJ7</accession>
<dbReference type="SUPFAM" id="SSF52047">
    <property type="entry name" value="RNI-like"/>
    <property type="match status" value="1"/>
</dbReference>
<dbReference type="InterPro" id="IPR032675">
    <property type="entry name" value="LRR_dom_sf"/>
</dbReference>
<dbReference type="EMBL" id="KE346373">
    <property type="protein sequence ID" value="KJE97282.1"/>
    <property type="molecule type" value="Genomic_DNA"/>
</dbReference>
<protein>
    <recommendedName>
        <fullName evidence="3">NOD3 protein</fullName>
    </recommendedName>
</protein>
<evidence type="ECO:0008006" key="3">
    <source>
        <dbReference type="Google" id="ProtNLM"/>
    </source>
</evidence>
<dbReference type="OrthoDB" id="8436363at2759"/>
<dbReference type="PhylomeDB" id="A0A0D2VZJ7"/>
<dbReference type="SMART" id="SM00368">
    <property type="entry name" value="LRR_RI"/>
    <property type="match status" value="8"/>
</dbReference>
<proteinExistence type="predicted"/>
<dbReference type="Pfam" id="PF13516">
    <property type="entry name" value="LRR_6"/>
    <property type="match status" value="6"/>
</dbReference>
<sequence>MQSYECMTDRQRELYDNIQNRQRELYDNIQNASGFLSLEHRQIDDAGAQAIAEALKVNRTVTTLYLGSNQIGDAGLNAIAEALKVNTTVATLNLAANQIGNVGAQAIADTLKANTTLAGLHLGKNRIGDAGATAIAEALQASTALIHLYLVENQIGDAGAQAIAEGLNGNTRLTGLYLYQNEFGDAGAQAMAQALKVNTTLTWLSLRANQIGDAGAQAVAEALRVNKKLTWLDLQYNCIGNVTVQVIGETRKATRPKIDIDNQINPRVFSLFPRLASADDIQDVFRLLTCGPELDNQSASLPALTSEIVHFIMDEAHYWQGVKHAKRALFDGTLPDCILKVTLPQSINGCSIRVKAIQVLRNKKERRDSIDDGVFDLIVRDENGAVRYECAANPNVVDSNIARATILPSSTPIIEHMREGWHVQVRSSKSAQDVLLESLYVGYV</sequence>
<dbReference type="PANTHER" id="PTHR24114:SF2">
    <property type="entry name" value="F-BOX DOMAIN-CONTAINING PROTEIN-RELATED"/>
    <property type="match status" value="1"/>
</dbReference>
<reference evidence="2" key="1">
    <citation type="submission" date="2011-02" db="EMBL/GenBank/DDBJ databases">
        <title>The Genome Sequence of Capsaspora owczarzaki ATCC 30864.</title>
        <authorList>
            <person name="Russ C."/>
            <person name="Cuomo C."/>
            <person name="Burger G."/>
            <person name="Gray M.W."/>
            <person name="Holland P.W.H."/>
            <person name="King N."/>
            <person name="Lang F.B.F."/>
            <person name="Roger A.J."/>
            <person name="Ruiz-Trillo I."/>
            <person name="Young S.K."/>
            <person name="Zeng Q."/>
            <person name="Gargeya S."/>
            <person name="Alvarado L."/>
            <person name="Berlin A."/>
            <person name="Chapman S.B."/>
            <person name="Chen Z."/>
            <person name="Freedman E."/>
            <person name="Gellesch M."/>
            <person name="Goldberg J."/>
            <person name="Griggs A."/>
            <person name="Gujja S."/>
            <person name="Heilman E."/>
            <person name="Heiman D."/>
            <person name="Howarth C."/>
            <person name="Mehta T."/>
            <person name="Neiman D."/>
            <person name="Pearson M."/>
            <person name="Roberts A."/>
            <person name="Saif S."/>
            <person name="Shea T."/>
            <person name="Shenoy N."/>
            <person name="Sisk P."/>
            <person name="Stolte C."/>
            <person name="Sykes S."/>
            <person name="White J."/>
            <person name="Yandava C."/>
            <person name="Haas B."/>
            <person name="Nusbaum C."/>
            <person name="Birren B."/>
        </authorList>
    </citation>
    <scope>NUCLEOTIDE SEQUENCE</scope>
    <source>
        <strain evidence="2">ATCC 30864</strain>
    </source>
</reference>
<name>A0A0D2VZJ7_CAPO3</name>
<keyword evidence="2" id="KW-1185">Reference proteome</keyword>
<dbReference type="InterPro" id="IPR001611">
    <property type="entry name" value="Leu-rich_rpt"/>
</dbReference>
<dbReference type="Gene3D" id="3.80.10.10">
    <property type="entry name" value="Ribonuclease Inhibitor"/>
    <property type="match status" value="3"/>
</dbReference>
<dbReference type="PANTHER" id="PTHR24114">
    <property type="entry name" value="LEUCINE RICH REPEAT FAMILY PROTEIN"/>
    <property type="match status" value="1"/>
</dbReference>
<dbReference type="AlphaFoldDB" id="A0A0D2VZJ7"/>
<dbReference type="Proteomes" id="UP000008743">
    <property type="component" value="Unassembled WGS sequence"/>
</dbReference>
<organism evidence="1 2">
    <name type="scientific">Capsaspora owczarzaki (strain ATCC 30864)</name>
    <dbReference type="NCBI Taxonomy" id="595528"/>
    <lineage>
        <taxon>Eukaryota</taxon>
        <taxon>Filasterea</taxon>
        <taxon>Capsaspora</taxon>
    </lineage>
</organism>
<evidence type="ECO:0000313" key="2">
    <source>
        <dbReference type="Proteomes" id="UP000008743"/>
    </source>
</evidence>
<evidence type="ECO:0000313" key="1">
    <source>
        <dbReference type="EMBL" id="KJE97282.1"/>
    </source>
</evidence>
<dbReference type="InParanoid" id="A0A0D2VZJ7"/>
<dbReference type="InterPro" id="IPR052394">
    <property type="entry name" value="LRR-containing"/>
</dbReference>
<gene>
    <name evidence="1" type="ORF">CAOG_007717</name>
</gene>